<proteinExistence type="predicted"/>
<reference evidence="2 3" key="1">
    <citation type="submission" date="2020-01" db="EMBL/GenBank/DDBJ databases">
        <title>Spongiivirga citrea KCTC 32990T.</title>
        <authorList>
            <person name="Wang G."/>
        </authorList>
    </citation>
    <scope>NUCLEOTIDE SEQUENCE [LARGE SCALE GENOMIC DNA]</scope>
    <source>
        <strain evidence="2 3">KCTC 32990</strain>
    </source>
</reference>
<evidence type="ECO:0008006" key="4">
    <source>
        <dbReference type="Google" id="ProtNLM"/>
    </source>
</evidence>
<feature type="transmembrane region" description="Helical" evidence="1">
    <location>
        <begin position="43"/>
        <end position="61"/>
    </location>
</feature>
<dbReference type="AlphaFoldDB" id="A0A6M0CRC5"/>
<feature type="transmembrane region" description="Helical" evidence="1">
    <location>
        <begin position="6"/>
        <end position="22"/>
    </location>
</feature>
<evidence type="ECO:0000313" key="3">
    <source>
        <dbReference type="Proteomes" id="UP000474296"/>
    </source>
</evidence>
<evidence type="ECO:0000256" key="1">
    <source>
        <dbReference type="SAM" id="Phobius"/>
    </source>
</evidence>
<keyword evidence="3" id="KW-1185">Reference proteome</keyword>
<keyword evidence="1" id="KW-0812">Transmembrane</keyword>
<dbReference type="RefSeq" id="WP_164033076.1">
    <property type="nucleotide sequence ID" value="NZ_JAABOQ010000005.1"/>
</dbReference>
<sequence>MNEIIFGILFILVYFSPVFYQLHKIIKENPEKRKLKIRGLIKVLKITLVSFTVIAAVFLSLQHTNWLDYEKPIPFKNFNDISFKNFRGLEFFKKTLYGSKRFAYIRTDIETDIGDDQVYVESFFHPSKSFVYAKNNNDKYLLQHELYHFRITELFARKIKQEIDTTSIKSKTRINQIILKHFDSLGNYQKSYDYDTFHSYVLKEQRKYEKEVDSLLLLLNKYKKSNIVINESN</sequence>
<gene>
    <name evidence="2" type="ORF">GWK10_14395</name>
</gene>
<name>A0A6M0CRC5_9FLAO</name>
<dbReference type="EMBL" id="JAABOQ010000005">
    <property type="protein sequence ID" value="NER18409.1"/>
    <property type="molecule type" value="Genomic_DNA"/>
</dbReference>
<accession>A0A6M0CRC5</accession>
<protein>
    <recommendedName>
        <fullName evidence="4">DUF922 domain-containing protein</fullName>
    </recommendedName>
</protein>
<keyword evidence="1" id="KW-1133">Transmembrane helix</keyword>
<evidence type="ECO:0000313" key="2">
    <source>
        <dbReference type="EMBL" id="NER18409.1"/>
    </source>
</evidence>
<comment type="caution">
    <text evidence="2">The sequence shown here is derived from an EMBL/GenBank/DDBJ whole genome shotgun (WGS) entry which is preliminary data.</text>
</comment>
<keyword evidence="1" id="KW-0472">Membrane</keyword>
<organism evidence="2 3">
    <name type="scientific">Spongiivirga citrea</name>
    <dbReference type="NCBI Taxonomy" id="1481457"/>
    <lineage>
        <taxon>Bacteria</taxon>
        <taxon>Pseudomonadati</taxon>
        <taxon>Bacteroidota</taxon>
        <taxon>Flavobacteriia</taxon>
        <taxon>Flavobacteriales</taxon>
        <taxon>Flavobacteriaceae</taxon>
        <taxon>Spongiivirga</taxon>
    </lineage>
</organism>
<dbReference type="Proteomes" id="UP000474296">
    <property type="component" value="Unassembled WGS sequence"/>
</dbReference>